<dbReference type="PANTHER" id="PTHR48475">
    <property type="entry name" value="RIBONUCLEASE H"/>
    <property type="match status" value="1"/>
</dbReference>
<dbReference type="PANTHER" id="PTHR48475:SF1">
    <property type="entry name" value="RNASE H TYPE-1 DOMAIN-CONTAINING PROTEIN"/>
    <property type="match status" value="1"/>
</dbReference>
<accession>A0A371E581</accession>
<evidence type="ECO:0000313" key="2">
    <source>
        <dbReference type="Proteomes" id="UP000257109"/>
    </source>
</evidence>
<dbReference type="Gene3D" id="3.30.420.10">
    <property type="entry name" value="Ribonuclease H-like superfamily/Ribonuclease H"/>
    <property type="match status" value="1"/>
</dbReference>
<dbReference type="InterPro" id="IPR036397">
    <property type="entry name" value="RNaseH_sf"/>
</dbReference>
<dbReference type="GO" id="GO:0003676">
    <property type="term" value="F:nucleic acid binding"/>
    <property type="evidence" value="ECO:0007669"/>
    <property type="project" value="InterPro"/>
</dbReference>
<organism evidence="1 2">
    <name type="scientific">Mucuna pruriens</name>
    <name type="common">Velvet bean</name>
    <name type="synonym">Dolichos pruriens</name>
    <dbReference type="NCBI Taxonomy" id="157652"/>
    <lineage>
        <taxon>Eukaryota</taxon>
        <taxon>Viridiplantae</taxon>
        <taxon>Streptophyta</taxon>
        <taxon>Embryophyta</taxon>
        <taxon>Tracheophyta</taxon>
        <taxon>Spermatophyta</taxon>
        <taxon>Magnoliopsida</taxon>
        <taxon>eudicotyledons</taxon>
        <taxon>Gunneridae</taxon>
        <taxon>Pentapetalae</taxon>
        <taxon>rosids</taxon>
        <taxon>fabids</taxon>
        <taxon>Fabales</taxon>
        <taxon>Fabaceae</taxon>
        <taxon>Papilionoideae</taxon>
        <taxon>50 kb inversion clade</taxon>
        <taxon>NPAAA clade</taxon>
        <taxon>indigoferoid/millettioid clade</taxon>
        <taxon>Phaseoleae</taxon>
        <taxon>Mucuna</taxon>
    </lineage>
</organism>
<dbReference type="OrthoDB" id="2016287at2759"/>
<dbReference type="Proteomes" id="UP000257109">
    <property type="component" value="Unassembled WGS sequence"/>
</dbReference>
<sequence length="158" mass="18556">MLAHTTRLIAKMDPLKYIFEKPTLTGQIARRKMALSEYDILAYQPLDEYHPLLHEFLDERIMMAEKDEHEAELDEWKFWFNGASNLLGNRIGVVLASPKVIYQLHGEWETRDAKLVSYHAHIMVLSEHFDEISFYYVPWDKNQMIDVLTTLSAMLQAN</sequence>
<proteinExistence type="predicted"/>
<keyword evidence="2" id="KW-1185">Reference proteome</keyword>
<feature type="non-terminal residue" evidence="1">
    <location>
        <position position="1"/>
    </location>
</feature>
<dbReference type="AlphaFoldDB" id="A0A371E581"/>
<comment type="caution">
    <text evidence="1">The sequence shown here is derived from an EMBL/GenBank/DDBJ whole genome shotgun (WGS) entry which is preliminary data.</text>
</comment>
<reference evidence="1" key="1">
    <citation type="submission" date="2018-05" db="EMBL/GenBank/DDBJ databases">
        <title>Draft genome of Mucuna pruriens seed.</title>
        <authorList>
            <person name="Nnadi N.E."/>
            <person name="Vos R."/>
            <person name="Hasami M.H."/>
            <person name="Devisetty U.K."/>
            <person name="Aguiy J.C."/>
        </authorList>
    </citation>
    <scope>NUCLEOTIDE SEQUENCE [LARGE SCALE GENOMIC DNA]</scope>
    <source>
        <strain evidence="1">JCA_2017</strain>
    </source>
</reference>
<name>A0A371E581_MUCPR</name>
<dbReference type="EMBL" id="QJKJ01016293">
    <property type="protein sequence ID" value="RDX61191.1"/>
    <property type="molecule type" value="Genomic_DNA"/>
</dbReference>
<gene>
    <name evidence="1" type="ORF">CR513_60599</name>
</gene>
<evidence type="ECO:0000313" key="1">
    <source>
        <dbReference type="EMBL" id="RDX61191.1"/>
    </source>
</evidence>
<protein>
    <submittedName>
        <fullName evidence="1">Uncharacterized protein</fullName>
    </submittedName>
</protein>